<evidence type="ECO:0000313" key="3">
    <source>
        <dbReference type="EMBL" id="AIF15964.1"/>
    </source>
</evidence>
<evidence type="ECO:0000256" key="1">
    <source>
        <dbReference type="SAM" id="MobiDB-lite"/>
    </source>
</evidence>
<evidence type="ECO:0008006" key="4">
    <source>
        <dbReference type="Google" id="ProtNLM"/>
    </source>
</evidence>
<dbReference type="PANTHER" id="PTHR12106:SF27">
    <property type="entry name" value="SORTILIN-RELATED RECEPTOR"/>
    <property type="match status" value="1"/>
</dbReference>
<feature type="transmembrane region" description="Helical" evidence="2">
    <location>
        <begin position="790"/>
        <end position="807"/>
    </location>
</feature>
<keyword evidence="2" id="KW-1133">Transmembrane helix</keyword>
<protein>
    <recommendedName>
        <fullName evidence="4">Sortilin N-terminal domain-containing protein</fullName>
    </recommendedName>
</protein>
<accession>A0A075HJ55</accession>
<keyword evidence="2" id="KW-0472">Membrane</keyword>
<feature type="compositionally biased region" description="Basic and acidic residues" evidence="1">
    <location>
        <begin position="191"/>
        <end position="202"/>
    </location>
</feature>
<dbReference type="PANTHER" id="PTHR12106">
    <property type="entry name" value="SORTILIN RELATED"/>
    <property type="match status" value="1"/>
</dbReference>
<dbReference type="SUPFAM" id="SSF110296">
    <property type="entry name" value="Oligoxyloglucan reducing end-specific cellobiohydrolase"/>
    <property type="match status" value="4"/>
</dbReference>
<dbReference type="Pfam" id="PF02012">
    <property type="entry name" value="BNR"/>
    <property type="match status" value="1"/>
</dbReference>
<dbReference type="AlphaFoldDB" id="A0A075HJ55"/>
<dbReference type="InterPro" id="IPR002860">
    <property type="entry name" value="BNR_rpt"/>
</dbReference>
<dbReference type="EMBL" id="KF901042">
    <property type="protein sequence ID" value="AIF15964.1"/>
    <property type="molecule type" value="Genomic_DNA"/>
</dbReference>
<organism evidence="3">
    <name type="scientific">uncultured marine thaumarchaeote KM3_72_A09</name>
    <dbReference type="NCBI Taxonomy" id="1456261"/>
    <lineage>
        <taxon>Archaea</taxon>
        <taxon>Nitrososphaerota</taxon>
        <taxon>environmental samples</taxon>
    </lineage>
</organism>
<evidence type="ECO:0000256" key="2">
    <source>
        <dbReference type="SAM" id="Phobius"/>
    </source>
</evidence>
<reference evidence="3" key="1">
    <citation type="journal article" date="2014" name="Genome Biol. Evol.">
        <title>Pangenome evidence for extensive interdomain horizontal transfer affecting lineage core and shell genes in uncultured planktonic thaumarchaeota and euryarchaeota.</title>
        <authorList>
            <person name="Deschamps P."/>
            <person name="Zivanovic Y."/>
            <person name="Moreira D."/>
            <person name="Rodriguez-Valera F."/>
            <person name="Lopez-Garcia P."/>
        </authorList>
    </citation>
    <scope>NUCLEOTIDE SEQUENCE</scope>
</reference>
<dbReference type="Gene3D" id="2.130.10.10">
    <property type="entry name" value="YVTN repeat-like/Quinoprotein amine dehydrogenase"/>
    <property type="match status" value="6"/>
</dbReference>
<keyword evidence="2" id="KW-0812">Transmembrane</keyword>
<sequence>MRATVRMSLLQVKQIILCLTLIIFVFFPYPSVSASVQLQDFNWQSRPMQSGDIAQIAVSQTNPDIMYLGVEVNMHSMYKSEDGGHSWRRIHLGDHAKDVAVHPTDPDTVLYSDSQSVWLTTNGGREEGHVSIGPFRRMDPFEKVLDGGYSAGPSSTSFSSIAIASSDPNVVYTSIRGEKGRGDGPQDVWGEEGRRGPSREREMKGQLFRSTDGGTSFTEILGSFPVFLVLLIDPFDENRIFAGSSDGVYLSVDGGSTFSLVAKSKGIATIDTVDGQTILAGGEEGILHSEDRGLTWIRITDGLPSHTVLRVRWVQNSPDVVWATTLDGVARSADGGKSWIDVSGSPDAGGLPARNLKALAVHPTNPDIALVATETFVFSVRSTHLFSQGQYYGQGIYRTEDGGMTWLRSDGGLIEDNLMDITAHPTRPFEVWASQQASRGMYRSTDAGQTWSLSPHLLTHYPMRVEFFPDDPDGVVMTGSHNGENFGITGDSGVNWAILSERTFFDSLGHGRAFFDESRSQGSNLHLHGLAIHPSNPEVIFVGSVDDRSAFSEKALEGSHIFKSTDRGGTWVEFDEGYDHSSPTSINDIKIDPSNTNTMYIGTSSRESVTANGIWKSEDGGEFWHRADTGMENDASVSGILIHPTNGNLLLTGTSNGIYRSVDGAASWELVHEEWISDMEYDPTQANVVYSGGPKGVFVSTNFGESWKNISNNLPVGGDPYPDWSGYGQKPNGEVNAVAVNSDGKVVYVDVSGFGLFVAVDPSVDDIPRDNTTGVHYGGRKIVVVPEFDAVVALVFALSLIIVLVMSRRAEFRIARTELKIH</sequence>
<dbReference type="InterPro" id="IPR015943">
    <property type="entry name" value="WD40/YVTN_repeat-like_dom_sf"/>
</dbReference>
<name>A0A075HJ55_9ARCH</name>
<feature type="region of interest" description="Disordered" evidence="1">
    <location>
        <begin position="176"/>
        <end position="202"/>
    </location>
</feature>
<dbReference type="InterPro" id="IPR050310">
    <property type="entry name" value="VPS10-sortilin"/>
</dbReference>
<proteinExistence type="predicted"/>